<evidence type="ECO:0000256" key="3">
    <source>
        <dbReference type="ARBA" id="ARBA00022679"/>
    </source>
</evidence>
<dbReference type="GO" id="GO:0005524">
    <property type="term" value="F:ATP binding"/>
    <property type="evidence" value="ECO:0007669"/>
    <property type="project" value="UniProtKB-UniRule"/>
</dbReference>
<feature type="binding site" evidence="11">
    <location>
        <position position="736"/>
    </location>
    <ligand>
        <name>ATP</name>
        <dbReference type="ChEBI" id="CHEBI:30616"/>
    </ligand>
</feature>
<evidence type="ECO:0000256" key="12">
    <source>
        <dbReference type="PROSITE-ProRule" id="PRU10141"/>
    </source>
</evidence>
<feature type="compositionally biased region" description="Polar residues" evidence="13">
    <location>
        <begin position="883"/>
        <end position="901"/>
    </location>
</feature>
<keyword evidence="4 11" id="KW-0547">Nucleotide-binding</keyword>
<evidence type="ECO:0000256" key="4">
    <source>
        <dbReference type="ARBA" id="ARBA00022741"/>
    </source>
</evidence>
<dbReference type="STRING" id="983967.A0A1E4ST70"/>
<dbReference type="PROSITE" id="PS00107">
    <property type="entry name" value="PROTEIN_KINASE_ATP"/>
    <property type="match status" value="1"/>
</dbReference>
<evidence type="ECO:0000259" key="14">
    <source>
        <dbReference type="PROSITE" id="PS50011"/>
    </source>
</evidence>
<feature type="active site" description="Proton acceptor" evidence="10">
    <location>
        <position position="965"/>
    </location>
</feature>
<dbReference type="GO" id="GO:0009893">
    <property type="term" value="P:positive regulation of metabolic process"/>
    <property type="evidence" value="ECO:0007669"/>
    <property type="project" value="UniProtKB-ARBA"/>
</dbReference>
<feature type="compositionally biased region" description="Basic and acidic residues" evidence="13">
    <location>
        <begin position="195"/>
        <end position="209"/>
    </location>
</feature>
<feature type="binding site" evidence="11">
    <location>
        <begin position="713"/>
        <end position="721"/>
    </location>
    <ligand>
        <name>ATP</name>
        <dbReference type="ChEBI" id="CHEBI:30616"/>
    </ligand>
</feature>
<dbReference type="InterPro" id="IPR024435">
    <property type="entry name" value="HisRS-related_dom"/>
</dbReference>
<dbReference type="Proteomes" id="UP000094801">
    <property type="component" value="Unassembled WGS sequence"/>
</dbReference>
<feature type="domain" description="RWD" evidence="15">
    <location>
        <begin position="10"/>
        <end position="121"/>
    </location>
</feature>
<feature type="domain" description="Protein kinase" evidence="14">
    <location>
        <begin position="323"/>
        <end position="616"/>
    </location>
</feature>
<dbReference type="PROSITE" id="PS00108">
    <property type="entry name" value="PROTEIN_KINASE_ST"/>
    <property type="match status" value="1"/>
</dbReference>
<dbReference type="GO" id="GO:0004694">
    <property type="term" value="F:eukaryotic translation initiation factor 2alpha kinase activity"/>
    <property type="evidence" value="ECO:0007669"/>
    <property type="project" value="InterPro"/>
</dbReference>
<dbReference type="EC" id="2.7.11.1" evidence="1"/>
<feature type="region of interest" description="Disordered" evidence="13">
    <location>
        <begin position="122"/>
        <end position="164"/>
    </location>
</feature>
<evidence type="ECO:0000256" key="5">
    <source>
        <dbReference type="ARBA" id="ARBA00022777"/>
    </source>
</evidence>
<keyword evidence="5" id="KW-0418">Kinase</keyword>
<dbReference type="Pfam" id="PF13393">
    <property type="entry name" value="tRNA-synt_His"/>
    <property type="match status" value="1"/>
</dbReference>
<feature type="domain" description="Protein kinase" evidence="14">
    <location>
        <begin position="707"/>
        <end position="1111"/>
    </location>
</feature>
<dbReference type="InterPro" id="IPR016135">
    <property type="entry name" value="UBQ-conjugating_enzyme/RWD"/>
</dbReference>
<dbReference type="PROSITE" id="PS50011">
    <property type="entry name" value="PROTEIN_KINASE_DOM"/>
    <property type="match status" value="2"/>
</dbReference>
<dbReference type="CDD" id="cd14046">
    <property type="entry name" value="STKc_EIF2AK4_GCN2_rpt2"/>
    <property type="match status" value="1"/>
</dbReference>
<dbReference type="SMART" id="SM00591">
    <property type="entry name" value="RWD"/>
    <property type="match status" value="1"/>
</dbReference>
<dbReference type="Pfam" id="PF12745">
    <property type="entry name" value="HGTP_anticodon2"/>
    <property type="match status" value="1"/>
</dbReference>
<feature type="compositionally biased region" description="Basic and acidic residues" evidence="13">
    <location>
        <begin position="128"/>
        <end position="164"/>
    </location>
</feature>
<dbReference type="InterPro" id="IPR000719">
    <property type="entry name" value="Prot_kinase_dom"/>
</dbReference>
<evidence type="ECO:0000256" key="10">
    <source>
        <dbReference type="PIRSR" id="PIRSR000660-1"/>
    </source>
</evidence>
<dbReference type="InterPro" id="IPR006575">
    <property type="entry name" value="RWD_dom"/>
</dbReference>
<evidence type="ECO:0000259" key="15">
    <source>
        <dbReference type="PROSITE" id="PS50908"/>
    </source>
</evidence>
<organism evidence="16 17">
    <name type="scientific">[Candida] arabinofermentans NRRL YB-2248</name>
    <dbReference type="NCBI Taxonomy" id="983967"/>
    <lineage>
        <taxon>Eukaryota</taxon>
        <taxon>Fungi</taxon>
        <taxon>Dikarya</taxon>
        <taxon>Ascomycota</taxon>
        <taxon>Saccharomycotina</taxon>
        <taxon>Pichiomycetes</taxon>
        <taxon>Pichiales</taxon>
        <taxon>Pichiaceae</taxon>
        <taxon>Ogataea</taxon>
        <taxon>Ogataea/Candida clade</taxon>
    </lineage>
</organism>
<dbReference type="Gene3D" id="1.10.510.10">
    <property type="entry name" value="Transferase(Phosphotransferase) domain 1"/>
    <property type="match status" value="2"/>
</dbReference>
<dbReference type="CDD" id="cd23823">
    <property type="entry name" value="RWD_GCN2"/>
    <property type="match status" value="1"/>
</dbReference>
<dbReference type="InterPro" id="IPR050339">
    <property type="entry name" value="CC_SR_Kinase"/>
</dbReference>
<dbReference type="InterPro" id="IPR041715">
    <property type="entry name" value="HisRS-like_core"/>
</dbReference>
<gene>
    <name evidence="16" type="ORF">CANARDRAFT_30621</name>
</gene>
<dbReference type="PROSITE" id="PS50908">
    <property type="entry name" value="RWD"/>
    <property type="match status" value="1"/>
</dbReference>
<evidence type="ECO:0000256" key="1">
    <source>
        <dbReference type="ARBA" id="ARBA00012513"/>
    </source>
</evidence>
<evidence type="ECO:0000256" key="11">
    <source>
        <dbReference type="PIRSR" id="PIRSR000660-2"/>
    </source>
</evidence>
<protein>
    <recommendedName>
        <fullName evidence="1">non-specific serine/threonine protein kinase</fullName>
        <ecNumber evidence="1">2.7.11.1</ecNumber>
    </recommendedName>
</protein>
<name>A0A1E4ST70_9ASCO</name>
<dbReference type="PIRSF" id="PIRSF000660">
    <property type="entry name" value="Ser/Thr_PK_GCN2"/>
    <property type="match status" value="1"/>
</dbReference>
<keyword evidence="17" id="KW-1185">Reference proteome</keyword>
<dbReference type="SUPFAM" id="SSF55681">
    <property type="entry name" value="Class II aaRS and biotin synthetases"/>
    <property type="match status" value="1"/>
</dbReference>
<dbReference type="SUPFAM" id="SSF56112">
    <property type="entry name" value="Protein kinase-like (PK-like)"/>
    <property type="match status" value="2"/>
</dbReference>
<dbReference type="GO" id="GO:0000077">
    <property type="term" value="P:DNA damage checkpoint signaling"/>
    <property type="evidence" value="ECO:0007669"/>
    <property type="project" value="InterPro"/>
</dbReference>
<evidence type="ECO:0000256" key="6">
    <source>
        <dbReference type="ARBA" id="ARBA00022840"/>
    </source>
</evidence>
<dbReference type="InterPro" id="IPR011009">
    <property type="entry name" value="Kinase-like_dom_sf"/>
</dbReference>
<feature type="region of interest" description="Disordered" evidence="13">
    <location>
        <begin position="181"/>
        <end position="241"/>
    </location>
</feature>
<dbReference type="GO" id="GO:0005634">
    <property type="term" value="C:nucleus"/>
    <property type="evidence" value="ECO:0007669"/>
    <property type="project" value="TreeGrafter"/>
</dbReference>
<dbReference type="InterPro" id="IPR045864">
    <property type="entry name" value="aa-tRNA-synth_II/BPL/LPL"/>
</dbReference>
<feature type="region of interest" description="Disordered" evidence="13">
    <location>
        <begin position="782"/>
        <end position="905"/>
    </location>
</feature>
<feature type="compositionally biased region" description="Acidic residues" evidence="13">
    <location>
        <begin position="788"/>
        <end position="804"/>
    </location>
</feature>
<dbReference type="Gene3D" id="3.40.50.800">
    <property type="entry name" value="Anticodon-binding domain"/>
    <property type="match status" value="1"/>
</dbReference>
<dbReference type="InterPro" id="IPR017441">
    <property type="entry name" value="Protein_kinase_ATP_BS"/>
</dbReference>
<dbReference type="OrthoDB" id="341578at2759"/>
<accession>A0A1E4ST70</accession>
<dbReference type="SMART" id="SM00220">
    <property type="entry name" value="S_TKc"/>
    <property type="match status" value="1"/>
</dbReference>
<keyword evidence="3" id="KW-0808">Transferase</keyword>
<dbReference type="FunFam" id="3.30.200.20:FF:000379">
    <property type="entry name" value="eIF-2-alpha kinase GCN2"/>
    <property type="match status" value="1"/>
</dbReference>
<dbReference type="Gene3D" id="3.30.930.10">
    <property type="entry name" value="Bira Bifunctional Protein, Domain 2"/>
    <property type="match status" value="1"/>
</dbReference>
<comment type="catalytic activity">
    <reaction evidence="8">
        <text>L-threonyl-[protein] + ATP = O-phospho-L-threonyl-[protein] + ADP + H(+)</text>
        <dbReference type="Rhea" id="RHEA:46608"/>
        <dbReference type="Rhea" id="RHEA-COMP:11060"/>
        <dbReference type="Rhea" id="RHEA-COMP:11605"/>
        <dbReference type="ChEBI" id="CHEBI:15378"/>
        <dbReference type="ChEBI" id="CHEBI:30013"/>
        <dbReference type="ChEBI" id="CHEBI:30616"/>
        <dbReference type="ChEBI" id="CHEBI:61977"/>
        <dbReference type="ChEBI" id="CHEBI:456216"/>
        <dbReference type="EC" id="2.7.11.1"/>
    </reaction>
</comment>
<feature type="compositionally biased region" description="Polar residues" evidence="13">
    <location>
        <begin position="220"/>
        <end position="241"/>
    </location>
</feature>
<dbReference type="InterPro" id="IPR036621">
    <property type="entry name" value="Anticodon-bd_dom_sf"/>
</dbReference>
<evidence type="ECO:0000313" key="16">
    <source>
        <dbReference type="EMBL" id="ODV82703.1"/>
    </source>
</evidence>
<dbReference type="EMBL" id="KV453876">
    <property type="protein sequence ID" value="ODV82703.1"/>
    <property type="molecule type" value="Genomic_DNA"/>
</dbReference>
<reference evidence="17" key="1">
    <citation type="submission" date="2016-04" db="EMBL/GenBank/DDBJ databases">
        <title>Comparative genomics of biotechnologically important yeasts.</title>
        <authorList>
            <consortium name="DOE Joint Genome Institute"/>
            <person name="Riley R."/>
            <person name="Haridas S."/>
            <person name="Wolfe K.H."/>
            <person name="Lopes M.R."/>
            <person name="Hittinger C.T."/>
            <person name="Goker M."/>
            <person name="Salamov A."/>
            <person name="Wisecaver J."/>
            <person name="Long T.M."/>
            <person name="Aerts A.L."/>
            <person name="Barry K."/>
            <person name="Choi C."/>
            <person name="Clum A."/>
            <person name="Coughlan A.Y."/>
            <person name="Deshpande S."/>
            <person name="Douglass A.P."/>
            <person name="Hanson S.J."/>
            <person name="Klenk H.-P."/>
            <person name="Labutti K."/>
            <person name="Lapidus A."/>
            <person name="Lindquist E."/>
            <person name="Lipzen A."/>
            <person name="Meier-Kolthoff J.P."/>
            <person name="Ohm R.A."/>
            <person name="Otillar R.P."/>
            <person name="Pangilinan J."/>
            <person name="Peng Y."/>
            <person name="Rokas A."/>
            <person name="Rosa C.A."/>
            <person name="Scheuner C."/>
            <person name="Sibirny A.A."/>
            <person name="Slot J.C."/>
            <person name="Stielow J.B."/>
            <person name="Sun H."/>
            <person name="Kurtzman C.P."/>
            <person name="Blackwell M."/>
            <person name="Grigoriev I.V."/>
            <person name="Jeffries T.W."/>
        </authorList>
    </citation>
    <scope>NUCLEOTIDE SEQUENCE [LARGE SCALE GENOMIC DNA]</scope>
    <source>
        <strain evidence="17">NRRL YB-2248</strain>
    </source>
</reference>
<feature type="compositionally biased region" description="Acidic residues" evidence="13">
    <location>
        <begin position="183"/>
        <end position="194"/>
    </location>
</feature>
<dbReference type="Pfam" id="PF05773">
    <property type="entry name" value="RWD"/>
    <property type="match status" value="1"/>
</dbReference>
<evidence type="ECO:0000256" key="7">
    <source>
        <dbReference type="ARBA" id="ARBA00037982"/>
    </source>
</evidence>
<feature type="compositionally biased region" description="Polar residues" evidence="13">
    <location>
        <begin position="808"/>
        <end position="830"/>
    </location>
</feature>
<dbReference type="CDD" id="cd14012">
    <property type="entry name" value="PK_eIF2AK_GCN2_rpt1"/>
    <property type="match status" value="1"/>
</dbReference>
<evidence type="ECO:0000313" key="17">
    <source>
        <dbReference type="Proteomes" id="UP000094801"/>
    </source>
</evidence>
<keyword evidence="2" id="KW-0723">Serine/threonine-protein kinase</keyword>
<proteinExistence type="inferred from homology"/>
<sequence length="1788" mass="203875">MEDYNQIQTEELEVLQAIYADDLVDRTPESSAWNKKPSPKFDITLTSDTSLEPILSLILHIEFTMTYPNTLPIISVTNTQNILTSQLKFLKQEMDNIMKREKGGPMIFSLTSMITEKLEEFQSSAKTESLEEERAKRLQDEKRQMEAQHKQELEQNELEREKEQELLDRMVATELKRRGNETIYEEYSSDDNDQDNEHNEDSINNKSDTKSGAALHKSRSTTNPENKSSQQRFSINEKSLNLDNENLLPTAEEMSEDNFFTFDKPIQAQLDYLQFHFRSVTGFIPVQPIGILKDVSKQFLVKPFIRASSPAYQLIKEITDNTKKLKRKFGKNTRGIENRLQFLLTEIELNNSFWRSAQCKKLILYLERELQAVVDLKHENIDRVYAFNIEQVEMTSNGDISLSNSAAKKVTKKITKDNGKHTVWKIRILTERSETLGDLLSTINFINLNSAREWTIQMLESLEYLHKQGLIHKCLTLDAIQICQPEGMSQAKIKLSNICYGYTILDMMSMYPNVGQENEEILPFESNGWTAPERMTSKNNGLFAKPQRKTDVWDLGVIFIQMIVGPNIIYDFEGPSDFLSSFTEFDEAIYEFLSSIFEQKTKKRPDPLELLPSKLLRLNLSISPLVYITNQLSLVSSTNEVATTGMSNTRSLNGFSDISGPTSSLMAPMKFTNSRVGGGVGGRRESFNNAGGFGSDQKMYSRYVQDFEEVGILGRGGFGEVVKVRNKLDGRFYAVKKVRHTEDKLAKILTEVLLLARLNHQYVVRYYAAWLEDDNGYNFRKGSSAVISDDDEEEEEEEDDDDCPSDPRTMSETRTNSHSFISNDFISNSLTDNPDFDFTDDDDSDDDDDDDDSYNTSDDEELNNTPHRKLTSGDINEDDSAFTFGTVSNESTDSKTKTLVKTPSRADKPKKRMVLFIQMEYCENRTLDDLIKQGLPNDYDNYWRIFRQILEALSHIHSQGIIHRDLKPVNIFIDENHNVKLGDFGLAKNVHNLLSSGQNKDLDLNKSTEDLTSDIGTKLYVAVEVEHGNGSYNEKVDMYSLGIIFFEMIYPLGTKMERTINVINLRTPSIVFPSDFDTPRLSTEKKIIKMLLDHDPDKRPTAEELLQSGMIRVQQQDDLMKQALKALVDPSSSWHHQARNILFSQPYSSARDLLFGDYSNKKNLQSSDYLLHAKIVEEIENIFKVHGAIKMVDSNSELFPKSPLYDSTYQIYEVLDRAGSVLQLPYDLTLPLARLLGRQKLNIQKIYRIESVYRPIEKDEGSGPAKFKEIDFDIVSNPGDPLEYLPFNDAECIKIISDIVGIFPFIKQSNVKILLNHCTLLETIMEYCGIESAKRLVVGRILSDVGYGKTMKDIKAILKQDLNISSTVLNELVQFDFSLSISNAESKLHKLMLDSPYLSRIDECLNYLKSIIKYLEIFGVKLQVEVQPFNGYNLSFYRGGVMFAAVYEDKFRSVICAGGRYDNLISTLARNKSTSSLPRSVGLRLAWDFFFSSMKRYQEMFNNRKDSKKKKFQKDDLKLKWSNPKKCDVLVGFFSIGILKEVAPFLLEWLWSKDISADIIKNCLTIEDMTNQATSDGVKWLLVVKAHTTSDSIKQSKSKFKPLRLRNLETKVDYEVDLQDLIVALKSDFQQLQQSMLQQSSTTTSSVSANEITNHKTSESSSSIEVNTKVIVVPNNAINANRKNNKKEKWAVVDQALSASMQLIETLSKCPVFFIDAKAEVLEMISITSLDLPDEWKRRVGGVSSSTPRSFVSNIYNALSKEAARGSKWAIIYGGPKTEKLCVIDLQR</sequence>
<dbReference type="Gene3D" id="3.10.110.10">
    <property type="entry name" value="Ubiquitin Conjugating Enzyme"/>
    <property type="match status" value="1"/>
</dbReference>
<dbReference type="PANTHER" id="PTHR11042:SF136">
    <property type="entry name" value="EIF-2-ALPHA KINASE GCN2"/>
    <property type="match status" value="1"/>
</dbReference>
<evidence type="ECO:0000256" key="9">
    <source>
        <dbReference type="ARBA" id="ARBA00048679"/>
    </source>
</evidence>
<evidence type="ECO:0000256" key="13">
    <source>
        <dbReference type="SAM" id="MobiDB-lite"/>
    </source>
</evidence>
<comment type="catalytic activity">
    <reaction evidence="9">
        <text>L-seryl-[protein] + ATP = O-phospho-L-seryl-[protein] + ADP + H(+)</text>
        <dbReference type="Rhea" id="RHEA:17989"/>
        <dbReference type="Rhea" id="RHEA-COMP:9863"/>
        <dbReference type="Rhea" id="RHEA-COMP:11604"/>
        <dbReference type="ChEBI" id="CHEBI:15378"/>
        <dbReference type="ChEBI" id="CHEBI:29999"/>
        <dbReference type="ChEBI" id="CHEBI:30616"/>
        <dbReference type="ChEBI" id="CHEBI:83421"/>
        <dbReference type="ChEBI" id="CHEBI:456216"/>
        <dbReference type="EC" id="2.7.11.1"/>
    </reaction>
</comment>
<dbReference type="InterPro" id="IPR008271">
    <property type="entry name" value="Ser/Thr_kinase_AS"/>
</dbReference>
<evidence type="ECO:0000256" key="2">
    <source>
        <dbReference type="ARBA" id="ARBA00022527"/>
    </source>
</evidence>
<dbReference type="Pfam" id="PF00069">
    <property type="entry name" value="Pkinase"/>
    <property type="match status" value="3"/>
</dbReference>
<dbReference type="FunFam" id="3.10.110.10:FF:000050">
    <property type="entry name" value="eIF-2-alpha kinase GCN2"/>
    <property type="match status" value="1"/>
</dbReference>
<dbReference type="InterPro" id="IPR016255">
    <property type="entry name" value="Gcn2"/>
</dbReference>
<dbReference type="Gene3D" id="3.30.200.20">
    <property type="entry name" value="Phosphorylase Kinase, domain 1"/>
    <property type="match status" value="1"/>
</dbReference>
<comment type="similarity">
    <text evidence="7">Belongs to the protein kinase superfamily. Ser/Thr protein kinase family. GCN2 subfamily.</text>
</comment>
<dbReference type="GO" id="GO:0005829">
    <property type="term" value="C:cytosol"/>
    <property type="evidence" value="ECO:0007669"/>
    <property type="project" value="TreeGrafter"/>
</dbReference>
<feature type="compositionally biased region" description="Acidic residues" evidence="13">
    <location>
        <begin position="834"/>
        <end position="862"/>
    </location>
</feature>
<dbReference type="SUPFAM" id="SSF54495">
    <property type="entry name" value="UBC-like"/>
    <property type="match status" value="1"/>
</dbReference>
<evidence type="ECO:0000256" key="8">
    <source>
        <dbReference type="ARBA" id="ARBA00047899"/>
    </source>
</evidence>
<dbReference type="GO" id="GO:0030447">
    <property type="term" value="P:filamentous growth"/>
    <property type="evidence" value="ECO:0007669"/>
    <property type="project" value="UniProtKB-ARBA"/>
</dbReference>
<dbReference type="PANTHER" id="PTHR11042">
    <property type="entry name" value="EUKARYOTIC TRANSLATION INITIATION FACTOR 2-ALPHA KINASE EIF2-ALPHA KINASE -RELATED"/>
    <property type="match status" value="1"/>
</dbReference>
<keyword evidence="6 11" id="KW-0067">ATP-binding</keyword>
<feature type="binding site" evidence="12">
    <location>
        <position position="737"/>
    </location>
    <ligand>
        <name>ATP</name>
        <dbReference type="ChEBI" id="CHEBI:30616"/>
    </ligand>
</feature>